<evidence type="ECO:0000313" key="2">
    <source>
        <dbReference type="Proteomes" id="UP000076798"/>
    </source>
</evidence>
<protein>
    <recommendedName>
        <fullName evidence="3">F-box domain-containing protein</fullName>
    </recommendedName>
</protein>
<dbReference type="AlphaFoldDB" id="A0A166A924"/>
<dbReference type="EMBL" id="KV428153">
    <property type="protein sequence ID" value="KZT35090.1"/>
    <property type="molecule type" value="Genomic_DNA"/>
</dbReference>
<gene>
    <name evidence="1" type="ORF">SISSUDRAFT_1131375</name>
</gene>
<evidence type="ECO:0000313" key="1">
    <source>
        <dbReference type="EMBL" id="KZT35090.1"/>
    </source>
</evidence>
<name>A0A166A924_9AGAM</name>
<evidence type="ECO:0008006" key="3">
    <source>
        <dbReference type="Google" id="ProtNLM"/>
    </source>
</evidence>
<accession>A0A166A924</accession>
<sequence length="459" mass="52457">MCTPVGRLSDEMILRILECCEDELKYHILRDEGAKSSPAFLLCRRWRNIAIHSASLWTHISLPMPSALFALFCNRSRHLPLRVYIKTQSMPGEKENYHRLGSFLLQILPRIAHLRVDWSCELPEAKPLNAFLAEQVGQREWSALTLLEVEDVEGDSDPHVHFNAPQLRILRYEGQGFSVPYFSKDSIVNLRLNCPILAMDDLLDVLSRLPRLKQCSVVCVPDLDADDEFHRTVSLPELRRLSFGSIYVSQMSDILEHLILPPQCRMDLSICEDSPVQASFGQFIAPYLIFSDKCWLSDTSDYIGYYFSSKSDGDIDIAYHPEKDGPEFEPLRPLASHANTLTFIDLEIQSLPFAGEVRRILDFWIHVKHIGIHTGKVAFQRFLEAFAIPPNGPCPRLESFDCTETKFCTNHMNQFLTLRLTHGSPLKKLTFTKRLADAEEGDVDYSLLVKTIQKLNHVV</sequence>
<keyword evidence="2" id="KW-1185">Reference proteome</keyword>
<organism evidence="1 2">
    <name type="scientific">Sistotremastrum suecicum HHB10207 ss-3</name>
    <dbReference type="NCBI Taxonomy" id="1314776"/>
    <lineage>
        <taxon>Eukaryota</taxon>
        <taxon>Fungi</taxon>
        <taxon>Dikarya</taxon>
        <taxon>Basidiomycota</taxon>
        <taxon>Agaricomycotina</taxon>
        <taxon>Agaricomycetes</taxon>
        <taxon>Sistotremastrales</taxon>
        <taxon>Sistotremastraceae</taxon>
        <taxon>Sistotremastrum</taxon>
    </lineage>
</organism>
<proteinExistence type="predicted"/>
<reference evidence="1 2" key="1">
    <citation type="journal article" date="2016" name="Mol. Biol. Evol.">
        <title>Comparative Genomics of Early-Diverging Mushroom-Forming Fungi Provides Insights into the Origins of Lignocellulose Decay Capabilities.</title>
        <authorList>
            <person name="Nagy L.G."/>
            <person name="Riley R."/>
            <person name="Tritt A."/>
            <person name="Adam C."/>
            <person name="Daum C."/>
            <person name="Floudas D."/>
            <person name="Sun H."/>
            <person name="Yadav J.S."/>
            <person name="Pangilinan J."/>
            <person name="Larsson K.H."/>
            <person name="Matsuura K."/>
            <person name="Barry K."/>
            <person name="Labutti K."/>
            <person name="Kuo R."/>
            <person name="Ohm R.A."/>
            <person name="Bhattacharya S.S."/>
            <person name="Shirouzu T."/>
            <person name="Yoshinaga Y."/>
            <person name="Martin F.M."/>
            <person name="Grigoriev I.V."/>
            <person name="Hibbett D.S."/>
        </authorList>
    </citation>
    <scope>NUCLEOTIDE SEQUENCE [LARGE SCALE GENOMIC DNA]</scope>
    <source>
        <strain evidence="1 2">HHB10207 ss-3</strain>
    </source>
</reference>
<dbReference type="Proteomes" id="UP000076798">
    <property type="component" value="Unassembled WGS sequence"/>
</dbReference>
<dbReference type="OrthoDB" id="3353710at2759"/>